<protein>
    <recommendedName>
        <fullName evidence="2">Autophagy-related protein 14</fullName>
    </recommendedName>
</protein>
<name>A0A9N9NE48_9GLOM</name>
<proteinExistence type="inferred from homology"/>
<evidence type="ECO:0000256" key="2">
    <source>
        <dbReference type="ARBA" id="ARBA00013807"/>
    </source>
</evidence>
<reference evidence="5" key="1">
    <citation type="submission" date="2021-06" db="EMBL/GenBank/DDBJ databases">
        <authorList>
            <person name="Kallberg Y."/>
            <person name="Tangrot J."/>
            <person name="Rosling A."/>
        </authorList>
    </citation>
    <scope>NUCLEOTIDE SEQUENCE</scope>
    <source>
        <strain evidence="5">FL130A</strain>
    </source>
</reference>
<organism evidence="5 6">
    <name type="scientific">Ambispora leptoticha</name>
    <dbReference type="NCBI Taxonomy" id="144679"/>
    <lineage>
        <taxon>Eukaryota</taxon>
        <taxon>Fungi</taxon>
        <taxon>Fungi incertae sedis</taxon>
        <taxon>Mucoromycota</taxon>
        <taxon>Glomeromycotina</taxon>
        <taxon>Glomeromycetes</taxon>
        <taxon>Archaeosporales</taxon>
        <taxon>Ambisporaceae</taxon>
        <taxon>Ambispora</taxon>
    </lineage>
</organism>
<feature type="non-terminal residue" evidence="5">
    <location>
        <position position="163"/>
    </location>
</feature>
<gene>
    <name evidence="5" type="ORF">ALEPTO_LOCUS12363</name>
</gene>
<evidence type="ECO:0000313" key="6">
    <source>
        <dbReference type="Proteomes" id="UP000789508"/>
    </source>
</evidence>
<evidence type="ECO:0000256" key="4">
    <source>
        <dbReference type="SAM" id="Coils"/>
    </source>
</evidence>
<dbReference type="AlphaFoldDB" id="A0A9N9NE48"/>
<evidence type="ECO:0000256" key="1">
    <source>
        <dbReference type="ARBA" id="ARBA00009574"/>
    </source>
</evidence>
<sequence length="163" mass="19292">MECQICHNIHRKFFCANCLRGGLRNHNAEIKKVNVEKQRYVDRATKFMNGSLRGQQLNSAEKHSATQKLNLLEIETERLREEIGRDRQEIELLRKELQTRRQVLQESLAYSKKFQSHQKSSITKDIANTKERWRHVHTVLIHSRKVLIAELVSLFDFKKITNN</sequence>
<evidence type="ECO:0000256" key="3">
    <source>
        <dbReference type="ARBA" id="ARBA00023054"/>
    </source>
</evidence>
<evidence type="ECO:0000313" key="5">
    <source>
        <dbReference type="EMBL" id="CAG8724059.1"/>
    </source>
</evidence>
<dbReference type="GO" id="GO:0032991">
    <property type="term" value="C:protein-containing complex"/>
    <property type="evidence" value="ECO:0007669"/>
    <property type="project" value="UniProtKB-ARBA"/>
</dbReference>
<dbReference type="GO" id="GO:0005737">
    <property type="term" value="C:cytoplasm"/>
    <property type="evidence" value="ECO:0007669"/>
    <property type="project" value="UniProtKB-ARBA"/>
</dbReference>
<feature type="coiled-coil region" evidence="4">
    <location>
        <begin position="23"/>
        <end position="107"/>
    </location>
</feature>
<keyword evidence="6" id="KW-1185">Reference proteome</keyword>
<accession>A0A9N9NE48</accession>
<dbReference type="Proteomes" id="UP000789508">
    <property type="component" value="Unassembled WGS sequence"/>
</dbReference>
<dbReference type="InterPro" id="IPR018791">
    <property type="entry name" value="UV_resistance/autophagy_Atg14"/>
</dbReference>
<keyword evidence="3 4" id="KW-0175">Coiled coil</keyword>
<comment type="caution">
    <text evidence="5">The sequence shown here is derived from an EMBL/GenBank/DDBJ whole genome shotgun (WGS) entry which is preliminary data.</text>
</comment>
<comment type="similarity">
    <text evidence="1">Belongs to the ATG14 family.</text>
</comment>
<dbReference type="OrthoDB" id="16772at2759"/>
<dbReference type="EMBL" id="CAJVPS010027456">
    <property type="protein sequence ID" value="CAG8724059.1"/>
    <property type="molecule type" value="Genomic_DNA"/>
</dbReference>
<dbReference type="Pfam" id="PF10186">
    <property type="entry name" value="ATG14"/>
    <property type="match status" value="1"/>
</dbReference>